<dbReference type="AlphaFoldDB" id="A0A6G1C011"/>
<evidence type="ECO:0000313" key="1">
    <source>
        <dbReference type="EMBL" id="KAF0893748.1"/>
    </source>
</evidence>
<accession>A0A6G1C011</accession>
<protein>
    <submittedName>
        <fullName evidence="1">Uncharacterized protein</fullName>
    </submittedName>
</protein>
<proteinExistence type="predicted"/>
<gene>
    <name evidence="1" type="ORF">E2562_029432</name>
</gene>
<name>A0A6G1C011_9ORYZ</name>
<organism evidence="1 2">
    <name type="scientific">Oryza meyeriana var. granulata</name>
    <dbReference type="NCBI Taxonomy" id="110450"/>
    <lineage>
        <taxon>Eukaryota</taxon>
        <taxon>Viridiplantae</taxon>
        <taxon>Streptophyta</taxon>
        <taxon>Embryophyta</taxon>
        <taxon>Tracheophyta</taxon>
        <taxon>Spermatophyta</taxon>
        <taxon>Magnoliopsida</taxon>
        <taxon>Liliopsida</taxon>
        <taxon>Poales</taxon>
        <taxon>Poaceae</taxon>
        <taxon>BOP clade</taxon>
        <taxon>Oryzoideae</taxon>
        <taxon>Oryzeae</taxon>
        <taxon>Oryzinae</taxon>
        <taxon>Oryza</taxon>
        <taxon>Oryza meyeriana</taxon>
    </lineage>
</organism>
<reference evidence="1 2" key="1">
    <citation type="submission" date="2019-11" db="EMBL/GenBank/DDBJ databases">
        <title>Whole genome sequence of Oryza granulata.</title>
        <authorList>
            <person name="Li W."/>
        </authorList>
    </citation>
    <scope>NUCLEOTIDE SEQUENCE [LARGE SCALE GENOMIC DNA]</scope>
    <source>
        <strain evidence="2">cv. Menghai</strain>
        <tissue evidence="1">Leaf</tissue>
    </source>
</reference>
<dbReference type="Proteomes" id="UP000479710">
    <property type="component" value="Unassembled WGS sequence"/>
</dbReference>
<keyword evidence="2" id="KW-1185">Reference proteome</keyword>
<comment type="caution">
    <text evidence="1">The sequence shown here is derived from an EMBL/GenBank/DDBJ whole genome shotgun (WGS) entry which is preliminary data.</text>
</comment>
<sequence>MAKSSNLKEQCKEVSIPFITSKEEVASDKQDGGSHFQVEIKRMHNGASIFLIGLFFIELR</sequence>
<evidence type="ECO:0000313" key="2">
    <source>
        <dbReference type="Proteomes" id="UP000479710"/>
    </source>
</evidence>
<dbReference type="EMBL" id="SPHZ02000011">
    <property type="protein sequence ID" value="KAF0893748.1"/>
    <property type="molecule type" value="Genomic_DNA"/>
</dbReference>